<evidence type="ECO:0000313" key="2">
    <source>
        <dbReference type="EMBL" id="MCI74101.1"/>
    </source>
</evidence>
<dbReference type="AlphaFoldDB" id="A0A392UKL8"/>
<feature type="non-terminal residue" evidence="2">
    <location>
        <position position="1"/>
    </location>
</feature>
<evidence type="ECO:0000313" key="3">
    <source>
        <dbReference type="Proteomes" id="UP000265520"/>
    </source>
</evidence>
<dbReference type="Proteomes" id="UP000265520">
    <property type="component" value="Unassembled WGS sequence"/>
</dbReference>
<keyword evidence="3" id="KW-1185">Reference proteome</keyword>
<name>A0A392UKL8_9FABA</name>
<proteinExistence type="predicted"/>
<evidence type="ECO:0000256" key="1">
    <source>
        <dbReference type="SAM" id="MobiDB-lite"/>
    </source>
</evidence>
<feature type="non-terminal residue" evidence="2">
    <location>
        <position position="78"/>
    </location>
</feature>
<protein>
    <submittedName>
        <fullName evidence="2">Uncharacterized protein</fullName>
    </submittedName>
</protein>
<reference evidence="2 3" key="1">
    <citation type="journal article" date="2018" name="Front. Plant Sci.">
        <title>Red Clover (Trifolium pratense) and Zigzag Clover (T. medium) - A Picture of Genomic Similarities and Differences.</title>
        <authorList>
            <person name="Dluhosova J."/>
            <person name="Istvanek J."/>
            <person name="Nedelnik J."/>
            <person name="Repkova J."/>
        </authorList>
    </citation>
    <scope>NUCLEOTIDE SEQUENCE [LARGE SCALE GENOMIC DNA]</scope>
    <source>
        <strain evidence="3">cv. 10/8</strain>
        <tissue evidence="2">Leaf</tissue>
    </source>
</reference>
<feature type="region of interest" description="Disordered" evidence="1">
    <location>
        <begin position="15"/>
        <end position="62"/>
    </location>
</feature>
<comment type="caution">
    <text evidence="2">The sequence shown here is derived from an EMBL/GenBank/DDBJ whole genome shotgun (WGS) entry which is preliminary data.</text>
</comment>
<accession>A0A392UKL8</accession>
<feature type="compositionally biased region" description="Basic and acidic residues" evidence="1">
    <location>
        <begin position="15"/>
        <end position="41"/>
    </location>
</feature>
<dbReference type="EMBL" id="LXQA010853349">
    <property type="protein sequence ID" value="MCI74101.1"/>
    <property type="molecule type" value="Genomic_DNA"/>
</dbReference>
<sequence>VLLVFKSFDEELTKAEEEEKKRVDEEKKRIEEEEEKKRQEDQQMQLSVNLTPEGKGKKIEAEPHPLVLVLQEKLEAQS</sequence>
<organism evidence="2 3">
    <name type="scientific">Trifolium medium</name>
    <dbReference type="NCBI Taxonomy" id="97028"/>
    <lineage>
        <taxon>Eukaryota</taxon>
        <taxon>Viridiplantae</taxon>
        <taxon>Streptophyta</taxon>
        <taxon>Embryophyta</taxon>
        <taxon>Tracheophyta</taxon>
        <taxon>Spermatophyta</taxon>
        <taxon>Magnoliopsida</taxon>
        <taxon>eudicotyledons</taxon>
        <taxon>Gunneridae</taxon>
        <taxon>Pentapetalae</taxon>
        <taxon>rosids</taxon>
        <taxon>fabids</taxon>
        <taxon>Fabales</taxon>
        <taxon>Fabaceae</taxon>
        <taxon>Papilionoideae</taxon>
        <taxon>50 kb inversion clade</taxon>
        <taxon>NPAAA clade</taxon>
        <taxon>Hologalegina</taxon>
        <taxon>IRL clade</taxon>
        <taxon>Trifolieae</taxon>
        <taxon>Trifolium</taxon>
    </lineage>
</organism>